<dbReference type="EMBL" id="CP002353">
    <property type="protein sequence ID" value="ADV64197.1"/>
    <property type="molecule type" value="Genomic_DNA"/>
</dbReference>
<feature type="transmembrane region" description="Helical" evidence="8">
    <location>
        <begin position="86"/>
        <end position="107"/>
    </location>
</feature>
<evidence type="ECO:0000256" key="4">
    <source>
        <dbReference type="ARBA" id="ARBA00022989"/>
    </source>
</evidence>
<dbReference type="PRINTS" id="PR01437">
    <property type="entry name" value="NUOXDRDTASE4"/>
</dbReference>
<comment type="subcellular location">
    <subcellularLocation>
        <location evidence="1">Endomembrane system</location>
        <topology evidence="1">Multi-pass membrane protein</topology>
    </subcellularLocation>
    <subcellularLocation>
        <location evidence="6">Membrane</location>
        <topology evidence="6">Multi-pass membrane protein</topology>
    </subcellularLocation>
</comment>
<sequence length="556" mass="58328">MAIVLVLTILVPLAIGAGLLLMPSSQPGGGRAAALVGTLLSLTLALTLAATFPAGTEGYQHVLRVPWLTLGQGAQIQFAFGLDGVSLWLFTLAPLLTLTAVLASWEVVTERSSAYYGLMLMLCAGMMGVFASLDVVLFYVFFEFTLIPGFFLIGLWGGPQRREAAVTFVLYTLAGSLLTLVGVVALVAIAHQYGEGRPLTFSIPELTAILSNLNWSAWNRSGGSLLQPTPQALVFLLLLAGFAVKTPIVPFHGWLPAAYTQAPTPVTILLSGGLSKLGAYGLIRFNLGMTPLGLVDFAEPLAVLAVVGILYGALVALAQPNLKSMVAYSSLSHMGFIVLGLVALNPTALDGAVVQMVNHGISSAALFLGVALIQRRYQTADMDLVQGVWSKIPALAVFVIIAALGSAGLPGLNGFVGEFPILAGAFEYRAAIGVFAALGMILGAWYLIGMVRNVMFGPASPRVVERSRSLSPVELAAFLPVTALTVLLGIAPALVLDKMSPALVPTAQRIEHARLVARATQTPPPVEPQPPATTKPQPDPAADPSVAILRDPHPQP</sequence>
<feature type="transmembrane region" description="Helical" evidence="8">
    <location>
        <begin position="394"/>
        <end position="416"/>
    </location>
</feature>
<dbReference type="STRING" id="575540.Isop_3640"/>
<evidence type="ECO:0000313" key="10">
    <source>
        <dbReference type="EMBL" id="ADV64197.1"/>
    </source>
</evidence>
<feature type="transmembrane region" description="Helical" evidence="8">
    <location>
        <begin position="32"/>
        <end position="50"/>
    </location>
</feature>
<dbReference type="KEGG" id="ipa:Isop_3640"/>
<feature type="domain" description="NADH:quinone oxidoreductase/Mrp antiporter transmembrane" evidence="9">
    <location>
        <begin position="132"/>
        <end position="437"/>
    </location>
</feature>
<feature type="transmembrane region" description="Helical" evidence="8">
    <location>
        <begin position="356"/>
        <end position="373"/>
    </location>
</feature>
<dbReference type="Pfam" id="PF00361">
    <property type="entry name" value="Proton_antipo_M"/>
    <property type="match status" value="1"/>
</dbReference>
<dbReference type="eggNOG" id="COG1008">
    <property type="taxonomic scope" value="Bacteria"/>
</dbReference>
<dbReference type="OrthoDB" id="9811718at2"/>
<dbReference type="GO" id="GO:0015990">
    <property type="term" value="P:electron transport coupled proton transport"/>
    <property type="evidence" value="ECO:0007669"/>
    <property type="project" value="TreeGrafter"/>
</dbReference>
<dbReference type="GO" id="GO:0042773">
    <property type="term" value="P:ATP synthesis coupled electron transport"/>
    <property type="evidence" value="ECO:0007669"/>
    <property type="project" value="InterPro"/>
</dbReference>
<evidence type="ECO:0000313" key="11">
    <source>
        <dbReference type="Proteomes" id="UP000008631"/>
    </source>
</evidence>
<dbReference type="InParanoid" id="E8QZ68"/>
<dbReference type="HOGENOM" id="CLU_007100_4_4_0"/>
<dbReference type="GO" id="GO:0048039">
    <property type="term" value="F:ubiquinone binding"/>
    <property type="evidence" value="ECO:0007669"/>
    <property type="project" value="TreeGrafter"/>
</dbReference>
<feature type="transmembrane region" description="Helical" evidence="8">
    <location>
        <begin position="475"/>
        <end position="495"/>
    </location>
</feature>
<dbReference type="FunCoup" id="E8QZ68">
    <property type="interactions" value="120"/>
</dbReference>
<dbReference type="InterPro" id="IPR001750">
    <property type="entry name" value="ND/Mrp_TM"/>
</dbReference>
<feature type="compositionally biased region" description="Pro residues" evidence="7">
    <location>
        <begin position="522"/>
        <end position="541"/>
    </location>
</feature>
<evidence type="ECO:0000256" key="8">
    <source>
        <dbReference type="SAM" id="Phobius"/>
    </source>
</evidence>
<evidence type="ECO:0000256" key="1">
    <source>
        <dbReference type="ARBA" id="ARBA00004127"/>
    </source>
</evidence>
<dbReference type="InterPro" id="IPR003918">
    <property type="entry name" value="NADH_UbQ_OxRdtase"/>
</dbReference>
<evidence type="ECO:0000256" key="3">
    <source>
        <dbReference type="ARBA" id="ARBA00022692"/>
    </source>
</evidence>
<evidence type="ECO:0000259" key="9">
    <source>
        <dbReference type="Pfam" id="PF00361"/>
    </source>
</evidence>
<accession>E8QZ68</accession>
<keyword evidence="4 8" id="KW-1133">Transmembrane helix</keyword>
<comment type="similarity">
    <text evidence="2">Belongs to the complex I subunit 4 family.</text>
</comment>
<evidence type="ECO:0000256" key="6">
    <source>
        <dbReference type="RuleBase" id="RU000320"/>
    </source>
</evidence>
<evidence type="ECO:0000256" key="2">
    <source>
        <dbReference type="ARBA" id="ARBA00009025"/>
    </source>
</evidence>
<feature type="transmembrane region" description="Helical" evidence="8">
    <location>
        <begin position="232"/>
        <end position="254"/>
    </location>
</feature>
<gene>
    <name evidence="10" type="ordered locus">Isop_3640</name>
</gene>
<feature type="transmembrane region" description="Helical" evidence="8">
    <location>
        <begin position="137"/>
        <end position="156"/>
    </location>
</feature>
<proteinExistence type="inferred from homology"/>
<evidence type="ECO:0000256" key="5">
    <source>
        <dbReference type="ARBA" id="ARBA00023136"/>
    </source>
</evidence>
<dbReference type="PANTHER" id="PTHR43507">
    <property type="entry name" value="NADH-UBIQUINONE OXIDOREDUCTASE CHAIN 4"/>
    <property type="match status" value="1"/>
</dbReference>
<dbReference type="NCBIfam" id="TIGR01972">
    <property type="entry name" value="NDH_I_M"/>
    <property type="match status" value="1"/>
</dbReference>
<feature type="transmembrane region" description="Helical" evidence="8">
    <location>
        <begin position="266"/>
        <end position="285"/>
    </location>
</feature>
<feature type="transmembrane region" description="Helical" evidence="8">
    <location>
        <begin position="114"/>
        <end position="131"/>
    </location>
</feature>
<evidence type="ECO:0000256" key="7">
    <source>
        <dbReference type="SAM" id="MobiDB-lite"/>
    </source>
</evidence>
<feature type="region of interest" description="Disordered" evidence="7">
    <location>
        <begin position="517"/>
        <end position="556"/>
    </location>
</feature>
<dbReference type="Proteomes" id="UP000008631">
    <property type="component" value="Chromosome"/>
</dbReference>
<feature type="transmembrane region" description="Helical" evidence="8">
    <location>
        <begin position="325"/>
        <end position="344"/>
    </location>
</feature>
<dbReference type="GO" id="GO:0008137">
    <property type="term" value="F:NADH dehydrogenase (ubiquinone) activity"/>
    <property type="evidence" value="ECO:0007669"/>
    <property type="project" value="InterPro"/>
</dbReference>
<name>E8QZ68_ISOPI</name>
<keyword evidence="3 6" id="KW-0812">Transmembrane</keyword>
<dbReference type="PANTHER" id="PTHR43507:SF1">
    <property type="entry name" value="NADH-UBIQUINONE OXIDOREDUCTASE CHAIN 4"/>
    <property type="match status" value="1"/>
</dbReference>
<keyword evidence="5 8" id="KW-0472">Membrane</keyword>
<dbReference type="AlphaFoldDB" id="E8QZ68"/>
<organism evidence="10 11">
    <name type="scientific">Isosphaera pallida (strain ATCC 43644 / DSM 9630 / IS1B)</name>
    <dbReference type="NCBI Taxonomy" id="575540"/>
    <lineage>
        <taxon>Bacteria</taxon>
        <taxon>Pseudomonadati</taxon>
        <taxon>Planctomycetota</taxon>
        <taxon>Planctomycetia</taxon>
        <taxon>Isosphaerales</taxon>
        <taxon>Isosphaeraceae</taxon>
        <taxon>Isosphaera</taxon>
    </lineage>
</organism>
<dbReference type="InterPro" id="IPR010227">
    <property type="entry name" value="NADH_Q_OxRdtase_chainM/4"/>
</dbReference>
<reference key="1">
    <citation type="submission" date="2010-11" db="EMBL/GenBank/DDBJ databases">
        <title>The complete sequence of chromosome of Isophaera pallida ATCC 43644.</title>
        <authorList>
            <consortium name="US DOE Joint Genome Institute (JGI-PGF)"/>
            <person name="Lucas S."/>
            <person name="Copeland A."/>
            <person name="Lapidus A."/>
            <person name="Bruce D."/>
            <person name="Goodwin L."/>
            <person name="Pitluck S."/>
            <person name="Kyrpides N."/>
            <person name="Mavromatis K."/>
            <person name="Pagani I."/>
            <person name="Ivanova N."/>
            <person name="Saunders E."/>
            <person name="Brettin T."/>
            <person name="Detter J.C."/>
            <person name="Han C."/>
            <person name="Tapia R."/>
            <person name="Land M."/>
            <person name="Hauser L."/>
            <person name="Markowitz V."/>
            <person name="Cheng J.-F."/>
            <person name="Hugenholtz P."/>
            <person name="Woyke T."/>
            <person name="Wu D."/>
            <person name="Eisen J.A."/>
        </authorList>
    </citation>
    <scope>NUCLEOTIDE SEQUENCE</scope>
    <source>
        <strain>ATCC 43644</strain>
    </source>
</reference>
<feature type="transmembrane region" description="Helical" evidence="8">
    <location>
        <begin position="297"/>
        <end position="318"/>
    </location>
</feature>
<dbReference type="GO" id="GO:0003954">
    <property type="term" value="F:NADH dehydrogenase activity"/>
    <property type="evidence" value="ECO:0007669"/>
    <property type="project" value="TreeGrafter"/>
</dbReference>
<reference evidence="10 11" key="2">
    <citation type="journal article" date="2011" name="Stand. Genomic Sci.">
        <title>Complete genome sequence of Isosphaera pallida type strain (IS1B).</title>
        <authorList>
            <consortium name="US DOE Joint Genome Institute (JGI-PGF)"/>
            <person name="Goker M."/>
            <person name="Cleland D."/>
            <person name="Saunders E."/>
            <person name="Lapidus A."/>
            <person name="Nolan M."/>
            <person name="Lucas S."/>
            <person name="Hammon N."/>
            <person name="Deshpande S."/>
            <person name="Cheng J.F."/>
            <person name="Tapia R."/>
            <person name="Han C."/>
            <person name="Goodwin L."/>
            <person name="Pitluck S."/>
            <person name="Liolios K."/>
            <person name="Pagani I."/>
            <person name="Ivanova N."/>
            <person name="Mavromatis K."/>
            <person name="Pati A."/>
            <person name="Chen A."/>
            <person name="Palaniappan K."/>
            <person name="Land M."/>
            <person name="Hauser L."/>
            <person name="Chang Y.J."/>
            <person name="Jeffries C.D."/>
            <person name="Detter J.C."/>
            <person name="Beck B."/>
            <person name="Woyke T."/>
            <person name="Bristow J."/>
            <person name="Eisen J.A."/>
            <person name="Markowitz V."/>
            <person name="Hugenholtz P."/>
            <person name="Kyrpides N.C."/>
            <person name="Klenk H.P."/>
        </authorList>
    </citation>
    <scope>NUCLEOTIDE SEQUENCE [LARGE SCALE GENOMIC DNA]</scope>
    <source>
        <strain evidence="11">ATCC 43644 / DSM 9630 / IS1B</strain>
    </source>
</reference>
<keyword evidence="11" id="KW-1185">Reference proteome</keyword>
<protein>
    <submittedName>
        <fullName evidence="10">Proton-translocating NADH-quinone oxidoreductase, chain M</fullName>
    </submittedName>
</protein>
<feature type="transmembrane region" description="Helical" evidence="8">
    <location>
        <begin position="168"/>
        <end position="190"/>
    </location>
</feature>
<feature type="transmembrane region" description="Helical" evidence="8">
    <location>
        <begin position="428"/>
        <end position="448"/>
    </location>
</feature>
<dbReference type="RefSeq" id="WP_013566485.1">
    <property type="nucleotide sequence ID" value="NC_014962.1"/>
</dbReference>
<dbReference type="GO" id="GO:0012505">
    <property type="term" value="C:endomembrane system"/>
    <property type="evidence" value="ECO:0007669"/>
    <property type="project" value="UniProtKB-SubCell"/>
</dbReference>
<dbReference type="GO" id="GO:0016020">
    <property type="term" value="C:membrane"/>
    <property type="evidence" value="ECO:0007669"/>
    <property type="project" value="UniProtKB-SubCell"/>
</dbReference>